<dbReference type="Proteomes" id="UP000314982">
    <property type="component" value="Unassembled WGS sequence"/>
</dbReference>
<organism evidence="3 4">
    <name type="scientific">Hucho hucho</name>
    <name type="common">huchen</name>
    <dbReference type="NCBI Taxonomy" id="62062"/>
    <lineage>
        <taxon>Eukaryota</taxon>
        <taxon>Metazoa</taxon>
        <taxon>Chordata</taxon>
        <taxon>Craniata</taxon>
        <taxon>Vertebrata</taxon>
        <taxon>Euteleostomi</taxon>
        <taxon>Actinopterygii</taxon>
        <taxon>Neopterygii</taxon>
        <taxon>Teleostei</taxon>
        <taxon>Protacanthopterygii</taxon>
        <taxon>Salmoniformes</taxon>
        <taxon>Salmonidae</taxon>
        <taxon>Salmoninae</taxon>
        <taxon>Hucho</taxon>
    </lineage>
</organism>
<reference evidence="3" key="3">
    <citation type="submission" date="2025-09" db="UniProtKB">
        <authorList>
            <consortium name="Ensembl"/>
        </authorList>
    </citation>
    <scope>IDENTIFICATION</scope>
</reference>
<evidence type="ECO:0000313" key="3">
    <source>
        <dbReference type="Ensembl" id="ENSHHUP00000012331.1"/>
    </source>
</evidence>
<accession>A0A4W5KK33</accession>
<feature type="compositionally biased region" description="Polar residues" evidence="1">
    <location>
        <begin position="29"/>
        <end position="45"/>
    </location>
</feature>
<feature type="region of interest" description="Disordered" evidence="1">
    <location>
        <begin position="277"/>
        <end position="301"/>
    </location>
</feature>
<feature type="region of interest" description="Disordered" evidence="1">
    <location>
        <begin position="368"/>
        <end position="400"/>
    </location>
</feature>
<evidence type="ECO:0000259" key="2">
    <source>
        <dbReference type="SMART" id="SM01229"/>
    </source>
</evidence>
<dbReference type="SMART" id="SM01229">
    <property type="entry name" value="GluR_Homer-bdg"/>
    <property type="match status" value="1"/>
</dbReference>
<feature type="compositionally biased region" description="Pro residues" evidence="1">
    <location>
        <begin position="279"/>
        <end position="301"/>
    </location>
</feature>
<sequence length="417" mass="42904">MHVGDAKTAANAAKPKTMAGLFRRKGSEENLSSNGKSVSWSQNERSGYRPNLWKRISIHIKKKEEVNQTAIIKPFSKGAGAPDLAPATPQLGDRGVYDEPQGAQHYPPGTFPCPPSPHVGAYRHCPSSPSPLALPTVSERVGGYHPCPSSPHAGTYHPCSPRGAQGSQDGEEVRALPSYMTERPQTRACVGVGRMGGGNIGSGGRGVGMEGIGDIGGVGSIGVGDLDMGIGVGGIGDRGIGVDTVGSQPQGSTIMDQISCVVNRFTANISQLNNMMLPGSPPEGADPPPPGPGLTPAPCPPPYVLPRTRQPNTTVTTYAEVAAIASSNHGNPRLGGAVGLVYGPGGGVCGTAAVRTTELLEELAALAPPSPFRDSSLGSPGATPPYLASESALGEPCPPGKYDRLMLRHYSQSSSSL</sequence>
<feature type="domain" description="Metabotropic glutamate receptor Homer-binding" evidence="2">
    <location>
        <begin position="365"/>
        <end position="417"/>
    </location>
</feature>
<dbReference type="Ensembl" id="ENSHHUT00000012716.1">
    <property type="protein sequence ID" value="ENSHHUP00000012331.1"/>
    <property type="gene ID" value="ENSHHUG00000007530.1"/>
</dbReference>
<reference evidence="3" key="2">
    <citation type="submission" date="2025-08" db="UniProtKB">
        <authorList>
            <consortium name="Ensembl"/>
        </authorList>
    </citation>
    <scope>IDENTIFICATION</scope>
</reference>
<evidence type="ECO:0000256" key="1">
    <source>
        <dbReference type="SAM" id="MobiDB-lite"/>
    </source>
</evidence>
<dbReference type="InterPro" id="IPR019588">
    <property type="entry name" value="Metabotropic_Glu_rcpt_Homer-bd"/>
</dbReference>
<dbReference type="STRING" id="62062.ENSHHUP00000012331"/>
<evidence type="ECO:0000313" key="4">
    <source>
        <dbReference type="Proteomes" id="UP000314982"/>
    </source>
</evidence>
<protein>
    <recommendedName>
        <fullName evidence="2">Metabotropic glutamate receptor Homer-binding domain-containing protein</fullName>
    </recommendedName>
</protein>
<feature type="region of interest" description="Disordered" evidence="1">
    <location>
        <begin position="1"/>
        <end position="45"/>
    </location>
</feature>
<keyword evidence="4" id="KW-1185">Reference proteome</keyword>
<name>A0A4W5KK33_9TELE</name>
<dbReference type="AlphaFoldDB" id="A0A4W5KK33"/>
<proteinExistence type="predicted"/>
<reference evidence="4" key="1">
    <citation type="submission" date="2018-06" db="EMBL/GenBank/DDBJ databases">
        <title>Genome assembly of Danube salmon.</title>
        <authorList>
            <person name="Macqueen D.J."/>
            <person name="Gundappa M.K."/>
        </authorList>
    </citation>
    <scope>NUCLEOTIDE SEQUENCE [LARGE SCALE GENOMIC DNA]</scope>
</reference>
<feature type="compositionally biased region" description="Low complexity" evidence="1">
    <location>
        <begin position="1"/>
        <end position="19"/>
    </location>
</feature>
<dbReference type="Pfam" id="PF10606">
    <property type="entry name" value="GluR_Homer-bdg"/>
    <property type="match status" value="1"/>
</dbReference>